<dbReference type="Proteomes" id="UP000733379">
    <property type="component" value="Unassembled WGS sequence"/>
</dbReference>
<keyword evidence="3" id="KW-1185">Reference proteome</keyword>
<name>A0ABS6B1A3_9NOCA</name>
<dbReference type="EMBL" id="JAHKNI010000007">
    <property type="protein sequence ID" value="MBU3064085.1"/>
    <property type="molecule type" value="Genomic_DNA"/>
</dbReference>
<feature type="region of interest" description="Disordered" evidence="1">
    <location>
        <begin position="1"/>
        <end position="25"/>
    </location>
</feature>
<feature type="compositionally biased region" description="Polar residues" evidence="1">
    <location>
        <begin position="222"/>
        <end position="231"/>
    </location>
</feature>
<accession>A0ABS6B1A3</accession>
<dbReference type="RefSeq" id="WP_215919116.1">
    <property type="nucleotide sequence ID" value="NZ_JAHKNI010000007.1"/>
</dbReference>
<evidence type="ECO:0000313" key="3">
    <source>
        <dbReference type="Proteomes" id="UP000733379"/>
    </source>
</evidence>
<protein>
    <submittedName>
        <fullName evidence="2">Uncharacterized protein</fullName>
    </submittedName>
</protein>
<sequence>MTQLANYTREPLSVDLPPLQAEPQPDTLPVPYSYAPRVADGTVTARAHDTLERVADQFGKFLATIDPTHYTAEGMHAAIDRFTGSDADKAIDSALDEATALRDTANADAEYERQKLIIPGDAAEESRMSRYWERTRRILDGKNGIDALTPVLTQTIADANPSQLGTLLEELQPYLQSRGITANAHIEAELRRRAPLYVAALKRANAAEKSRQTIQYNAQTLRQRMKTSGPSGWQRPKFVDARTFDPDR</sequence>
<gene>
    <name evidence="2" type="ORF">KO481_21450</name>
</gene>
<feature type="compositionally biased region" description="Basic and acidic residues" evidence="1">
    <location>
        <begin position="237"/>
        <end position="248"/>
    </location>
</feature>
<proteinExistence type="predicted"/>
<organism evidence="2 3">
    <name type="scientific">Nocardia albiluteola</name>
    <dbReference type="NCBI Taxonomy" id="2842303"/>
    <lineage>
        <taxon>Bacteria</taxon>
        <taxon>Bacillati</taxon>
        <taxon>Actinomycetota</taxon>
        <taxon>Actinomycetes</taxon>
        <taxon>Mycobacteriales</taxon>
        <taxon>Nocardiaceae</taxon>
        <taxon>Nocardia</taxon>
    </lineage>
</organism>
<comment type="caution">
    <text evidence="2">The sequence shown here is derived from an EMBL/GenBank/DDBJ whole genome shotgun (WGS) entry which is preliminary data.</text>
</comment>
<evidence type="ECO:0000313" key="2">
    <source>
        <dbReference type="EMBL" id="MBU3064085.1"/>
    </source>
</evidence>
<evidence type="ECO:0000256" key="1">
    <source>
        <dbReference type="SAM" id="MobiDB-lite"/>
    </source>
</evidence>
<feature type="region of interest" description="Disordered" evidence="1">
    <location>
        <begin position="222"/>
        <end position="248"/>
    </location>
</feature>
<reference evidence="2 3" key="1">
    <citation type="submission" date="2021-06" db="EMBL/GenBank/DDBJ databases">
        <title>Actinomycetes sequencing.</title>
        <authorList>
            <person name="Shan Q."/>
        </authorList>
    </citation>
    <scope>NUCLEOTIDE SEQUENCE [LARGE SCALE GENOMIC DNA]</scope>
    <source>
        <strain evidence="2 3">NEAU-G5</strain>
    </source>
</reference>